<dbReference type="AlphaFoldDB" id="A0A918XI71"/>
<accession>A0A918XI71</accession>
<gene>
    <name evidence="2" type="ORF">GCM10007147_36010</name>
</gene>
<evidence type="ECO:0000313" key="3">
    <source>
        <dbReference type="Proteomes" id="UP000654947"/>
    </source>
</evidence>
<evidence type="ECO:0000259" key="1">
    <source>
        <dbReference type="Pfam" id="PF04149"/>
    </source>
</evidence>
<comment type="caution">
    <text evidence="2">The sequence shown here is derived from an EMBL/GenBank/DDBJ whole genome shotgun (WGS) entry which is preliminary data.</text>
</comment>
<reference evidence="2 3" key="1">
    <citation type="journal article" date="2014" name="Int. J. Syst. Evol. Microbiol.">
        <title>Complete genome sequence of Corynebacterium casei LMG S-19264T (=DSM 44701T), isolated from a smear-ripened cheese.</title>
        <authorList>
            <consortium name="US DOE Joint Genome Institute (JGI-PGF)"/>
            <person name="Walter F."/>
            <person name="Albersmeier A."/>
            <person name="Kalinowski J."/>
            <person name="Ruckert C."/>
        </authorList>
    </citation>
    <scope>NUCLEOTIDE SEQUENCE [LARGE SCALE GENOMIC DNA]</scope>
    <source>
        <strain evidence="2 3">KCTC 19473</strain>
    </source>
</reference>
<sequence>MSKTTTPRPLLFRKSSYSANAAECVEVADTDSGAAVRDSKNPEHGHLSFAATEWQAFLGDVKAARL</sequence>
<dbReference type="InterPro" id="IPR007278">
    <property type="entry name" value="DUF397"/>
</dbReference>
<proteinExistence type="predicted"/>
<name>A0A918XI71_9ACTN</name>
<keyword evidence="3" id="KW-1185">Reference proteome</keyword>
<dbReference type="RefSeq" id="WP_193518372.1">
    <property type="nucleotide sequence ID" value="NZ_BMXL01000023.1"/>
</dbReference>
<evidence type="ECO:0000313" key="2">
    <source>
        <dbReference type="EMBL" id="GHD32413.1"/>
    </source>
</evidence>
<dbReference type="Pfam" id="PF04149">
    <property type="entry name" value="DUF397"/>
    <property type="match status" value="1"/>
</dbReference>
<dbReference type="Proteomes" id="UP000654947">
    <property type="component" value="Unassembled WGS sequence"/>
</dbReference>
<organism evidence="2 3">
    <name type="scientific">Nocardiopsis kunsanensis</name>
    <dbReference type="NCBI Taxonomy" id="141693"/>
    <lineage>
        <taxon>Bacteria</taxon>
        <taxon>Bacillati</taxon>
        <taxon>Actinomycetota</taxon>
        <taxon>Actinomycetes</taxon>
        <taxon>Streptosporangiales</taxon>
        <taxon>Nocardiopsidaceae</taxon>
        <taxon>Nocardiopsis</taxon>
    </lineage>
</organism>
<feature type="domain" description="DUF397" evidence="1">
    <location>
        <begin position="12"/>
        <end position="62"/>
    </location>
</feature>
<dbReference type="EMBL" id="BMXL01000023">
    <property type="protein sequence ID" value="GHD32413.1"/>
    <property type="molecule type" value="Genomic_DNA"/>
</dbReference>
<protein>
    <recommendedName>
        <fullName evidence="1">DUF397 domain-containing protein</fullName>
    </recommendedName>
</protein>